<proteinExistence type="predicted"/>
<evidence type="ECO:0000256" key="1">
    <source>
        <dbReference type="ARBA" id="ARBA00004429"/>
    </source>
</evidence>
<keyword evidence="3" id="KW-0997">Cell inner membrane</keyword>
<protein>
    <submittedName>
        <fullName evidence="9">Sialic acid TRAP transporter permease protein SiaT</fullName>
    </submittedName>
</protein>
<feature type="transmembrane region" description="Helical" evidence="7">
    <location>
        <begin position="6"/>
        <end position="27"/>
    </location>
</feature>
<evidence type="ECO:0000256" key="7">
    <source>
        <dbReference type="SAM" id="Phobius"/>
    </source>
</evidence>
<organism evidence="9">
    <name type="scientific">bioreactor metagenome</name>
    <dbReference type="NCBI Taxonomy" id="1076179"/>
    <lineage>
        <taxon>unclassified sequences</taxon>
        <taxon>metagenomes</taxon>
        <taxon>ecological metagenomes</taxon>
    </lineage>
</organism>
<evidence type="ECO:0000259" key="8">
    <source>
        <dbReference type="Pfam" id="PF06808"/>
    </source>
</evidence>
<dbReference type="EMBL" id="VSSQ01092905">
    <property type="protein sequence ID" value="MPN37959.1"/>
    <property type="molecule type" value="Genomic_DNA"/>
</dbReference>
<reference evidence="9" key="1">
    <citation type="submission" date="2019-08" db="EMBL/GenBank/DDBJ databases">
        <authorList>
            <person name="Kucharzyk K."/>
            <person name="Murdoch R.W."/>
            <person name="Higgins S."/>
            <person name="Loffler F."/>
        </authorList>
    </citation>
    <scope>NUCLEOTIDE SEQUENCE</scope>
</reference>
<dbReference type="InterPro" id="IPR004681">
    <property type="entry name" value="TRAP_DctM"/>
</dbReference>
<evidence type="ECO:0000256" key="6">
    <source>
        <dbReference type="ARBA" id="ARBA00023136"/>
    </source>
</evidence>
<comment type="subcellular location">
    <subcellularLocation>
        <location evidence="1">Cell inner membrane</location>
        <topology evidence="1">Multi-pass membrane protein</topology>
    </subcellularLocation>
</comment>
<comment type="caution">
    <text evidence="9">The sequence shown here is derived from an EMBL/GenBank/DDBJ whole genome shotgun (WGS) entry which is preliminary data.</text>
</comment>
<feature type="domain" description="TRAP C4-dicarboxylate transport system permease DctM subunit" evidence="8">
    <location>
        <begin position="1"/>
        <end position="56"/>
    </location>
</feature>
<evidence type="ECO:0000256" key="5">
    <source>
        <dbReference type="ARBA" id="ARBA00022989"/>
    </source>
</evidence>
<gene>
    <name evidence="9" type="primary">siaT_30</name>
    <name evidence="9" type="ORF">SDC9_185480</name>
</gene>
<feature type="transmembrane region" description="Helical" evidence="7">
    <location>
        <begin position="39"/>
        <end position="60"/>
    </location>
</feature>
<evidence type="ECO:0000256" key="2">
    <source>
        <dbReference type="ARBA" id="ARBA00022475"/>
    </source>
</evidence>
<evidence type="ECO:0000256" key="4">
    <source>
        <dbReference type="ARBA" id="ARBA00022692"/>
    </source>
</evidence>
<sequence length="65" mass="7262">MVFNLMIGLITPPFGIVLFITADQAKIDFNRMVRATSPFLIPLLGTLILMSFIPGIITWLPNLLM</sequence>
<dbReference type="PANTHER" id="PTHR33362">
    <property type="entry name" value="SIALIC ACID TRAP TRANSPORTER PERMEASE PROTEIN SIAT-RELATED"/>
    <property type="match status" value="1"/>
</dbReference>
<evidence type="ECO:0000256" key="3">
    <source>
        <dbReference type="ARBA" id="ARBA00022519"/>
    </source>
</evidence>
<keyword evidence="2" id="KW-1003">Cell membrane</keyword>
<keyword evidence="6 7" id="KW-0472">Membrane</keyword>
<dbReference type="AlphaFoldDB" id="A0A645HIE0"/>
<dbReference type="PANTHER" id="PTHR33362:SF3">
    <property type="entry name" value="SIALIC ACID TRAP TRANSPORTER PERMEASE PROTEIN SIAT"/>
    <property type="match status" value="1"/>
</dbReference>
<accession>A0A645HIE0</accession>
<name>A0A645HIE0_9ZZZZ</name>
<keyword evidence="5 7" id="KW-1133">Transmembrane helix</keyword>
<keyword evidence="4 7" id="KW-0812">Transmembrane</keyword>
<dbReference type="GO" id="GO:0022857">
    <property type="term" value="F:transmembrane transporter activity"/>
    <property type="evidence" value="ECO:0007669"/>
    <property type="project" value="TreeGrafter"/>
</dbReference>
<dbReference type="GO" id="GO:0005886">
    <property type="term" value="C:plasma membrane"/>
    <property type="evidence" value="ECO:0007669"/>
    <property type="project" value="UniProtKB-SubCell"/>
</dbReference>
<evidence type="ECO:0000313" key="9">
    <source>
        <dbReference type="EMBL" id="MPN37959.1"/>
    </source>
</evidence>
<dbReference type="Pfam" id="PF06808">
    <property type="entry name" value="DctM"/>
    <property type="match status" value="1"/>
</dbReference>
<dbReference type="InterPro" id="IPR010656">
    <property type="entry name" value="DctM"/>
</dbReference>